<keyword evidence="31" id="KW-0511">Multifunctional enzyme</keyword>
<evidence type="ECO:0000259" key="41">
    <source>
        <dbReference type="PROSITE" id="PS50994"/>
    </source>
</evidence>
<evidence type="ECO:0000256" key="4">
    <source>
        <dbReference type="ARBA" id="ARBA00004496"/>
    </source>
</evidence>
<evidence type="ECO:0000256" key="24">
    <source>
        <dbReference type="ARBA" id="ARBA00022908"/>
    </source>
</evidence>
<evidence type="ECO:0000256" key="11">
    <source>
        <dbReference type="ARBA" id="ARBA00022695"/>
    </source>
</evidence>
<evidence type="ECO:0000256" key="31">
    <source>
        <dbReference type="ARBA" id="ARBA00023268"/>
    </source>
</evidence>
<dbReference type="Ensembl" id="ENSCCRT00010081754.1">
    <property type="protein sequence ID" value="ENSCCRP00010073831.1"/>
    <property type="gene ID" value="ENSCCRG00010032173.1"/>
</dbReference>
<dbReference type="GO" id="GO:0005634">
    <property type="term" value="C:nucleus"/>
    <property type="evidence" value="ECO:0007669"/>
    <property type="project" value="UniProtKB-SubCell"/>
</dbReference>
<comment type="function">
    <text evidence="32">Reverse transcriptase/ribonuclease H (RT) is a multifunctional enzyme that catalyzes the conversion of the retro-elements RNA genome into dsDNA within the VLP. The enzyme displays a DNA polymerase activity that can copy either DNA or RNA templates, and a ribonuclease H (RNase H) activity that cleaves the RNA strand of RNA-DNA heteroduplexes during plus-strand synthesis and hydrolyzes RNA primers. The conversion leads to a linear dsDNA copy of the retrotransposon that includes long terminal repeats (LTRs) at both ends.</text>
</comment>
<evidence type="ECO:0000256" key="13">
    <source>
        <dbReference type="ARBA" id="ARBA00022723"/>
    </source>
</evidence>
<reference evidence="42" key="1">
    <citation type="submission" date="2025-05" db="UniProtKB">
        <authorList>
            <consortium name="Ensembl"/>
        </authorList>
    </citation>
    <scope>IDENTIFICATION</scope>
</reference>
<evidence type="ECO:0000256" key="10">
    <source>
        <dbReference type="ARBA" id="ARBA00022679"/>
    </source>
</evidence>
<evidence type="ECO:0000256" key="26">
    <source>
        <dbReference type="ARBA" id="ARBA00022932"/>
    </source>
</evidence>
<organism evidence="42 43">
    <name type="scientific">Cyprinus carpio</name>
    <name type="common">Common carp</name>
    <dbReference type="NCBI Taxonomy" id="7962"/>
    <lineage>
        <taxon>Eukaryota</taxon>
        <taxon>Metazoa</taxon>
        <taxon>Chordata</taxon>
        <taxon>Craniata</taxon>
        <taxon>Vertebrata</taxon>
        <taxon>Euteleostomi</taxon>
        <taxon>Actinopterygii</taxon>
        <taxon>Neopterygii</taxon>
        <taxon>Teleostei</taxon>
        <taxon>Ostariophysi</taxon>
        <taxon>Cypriniformes</taxon>
        <taxon>Cyprinidae</taxon>
        <taxon>Cyprininae</taxon>
        <taxon>Cyprinus</taxon>
    </lineage>
</organism>
<evidence type="ECO:0000256" key="37">
    <source>
        <dbReference type="ARBA" id="ARBA00063849"/>
    </source>
</evidence>
<evidence type="ECO:0000256" key="36">
    <source>
        <dbReference type="ARBA" id="ARBA00055383"/>
    </source>
</evidence>
<keyword evidence="16" id="KW-0688">Ribosomal frameshifting</keyword>
<evidence type="ECO:0000256" key="8">
    <source>
        <dbReference type="ARBA" id="ARBA00022612"/>
    </source>
</evidence>
<dbReference type="Gene3D" id="3.10.10.10">
    <property type="entry name" value="HIV Type 1 Reverse Transcriptase, subunit A, domain 1"/>
    <property type="match status" value="1"/>
</dbReference>
<dbReference type="InterPro" id="IPR041577">
    <property type="entry name" value="RT_RNaseH_2"/>
</dbReference>
<dbReference type="Gene3D" id="3.30.70.270">
    <property type="match status" value="2"/>
</dbReference>
<dbReference type="InterPro" id="IPR001969">
    <property type="entry name" value="Aspartic_peptidase_AS"/>
</dbReference>
<evidence type="ECO:0000256" key="3">
    <source>
        <dbReference type="ARBA" id="ARBA00004123"/>
    </source>
</evidence>
<evidence type="ECO:0000256" key="25">
    <source>
        <dbReference type="ARBA" id="ARBA00022918"/>
    </source>
</evidence>
<evidence type="ECO:0000256" key="16">
    <source>
        <dbReference type="ARBA" id="ARBA00022758"/>
    </source>
</evidence>
<dbReference type="FunFam" id="1.10.340.70:FF:000001">
    <property type="entry name" value="Retrovirus-related Pol polyprotein from transposon gypsy-like Protein"/>
    <property type="match status" value="1"/>
</dbReference>
<evidence type="ECO:0000256" key="19">
    <source>
        <dbReference type="ARBA" id="ARBA00022801"/>
    </source>
</evidence>
<dbReference type="Ensembl" id="ENSCCRT00010107671.1">
    <property type="protein sequence ID" value="ENSCCRP00010097089.1"/>
    <property type="gene ID" value="ENSCCRG00010042518.1"/>
</dbReference>
<comment type="function">
    <text evidence="33">Integrase (IN) targets the VLP to the nucleus, where a subparticle preintegration complex (PIC) containing at least integrase and the newly synthesized dsDNA copy of the retrotransposon must transit the nuclear membrane. Once in the nucleus, integrase performs the integration of the dsDNA into the host genome.</text>
</comment>
<dbReference type="InterPro" id="IPR012337">
    <property type="entry name" value="RNaseH-like_sf"/>
</dbReference>
<keyword evidence="17" id="KW-0255">Endonuclease</keyword>
<evidence type="ECO:0000256" key="17">
    <source>
        <dbReference type="ARBA" id="ARBA00022759"/>
    </source>
</evidence>
<dbReference type="FunFam" id="3.30.70.270:FF:000026">
    <property type="entry name" value="Transposon Ty3-G Gag-Pol polyprotein"/>
    <property type="match status" value="1"/>
</dbReference>
<dbReference type="SUPFAM" id="SSF53098">
    <property type="entry name" value="Ribonuclease H-like"/>
    <property type="match status" value="1"/>
</dbReference>
<dbReference type="InterPro" id="IPR041588">
    <property type="entry name" value="Integrase_H2C2"/>
</dbReference>
<dbReference type="InterPro" id="IPR036397">
    <property type="entry name" value="RNaseH_sf"/>
</dbReference>
<feature type="domain" description="Reverse transcriptase" evidence="40">
    <location>
        <begin position="355"/>
        <end position="534"/>
    </location>
</feature>
<keyword evidence="26" id="KW-0239">DNA-directed DNA polymerase</keyword>
<dbReference type="Pfam" id="PF00665">
    <property type="entry name" value="rve"/>
    <property type="match status" value="1"/>
</dbReference>
<dbReference type="CDD" id="cd00303">
    <property type="entry name" value="retropepsin_like"/>
    <property type="match status" value="1"/>
</dbReference>
<dbReference type="GO" id="GO:0006310">
    <property type="term" value="P:DNA recombination"/>
    <property type="evidence" value="ECO:0007669"/>
    <property type="project" value="UniProtKB-KW"/>
</dbReference>
<dbReference type="Gene3D" id="3.10.20.370">
    <property type="match status" value="1"/>
</dbReference>
<dbReference type="Pfam" id="PF13650">
    <property type="entry name" value="Asp_protease_2"/>
    <property type="match status" value="1"/>
</dbReference>
<evidence type="ECO:0000256" key="21">
    <source>
        <dbReference type="ARBA" id="ARBA00022840"/>
    </source>
</evidence>
<keyword evidence="25" id="KW-0695">RNA-directed DNA polymerase</keyword>
<keyword evidence="8" id="KW-1188">Viral release from host cell</keyword>
<evidence type="ECO:0000256" key="32">
    <source>
        <dbReference type="ARBA" id="ARBA00025590"/>
    </source>
</evidence>
<evidence type="ECO:0000256" key="30">
    <source>
        <dbReference type="ARBA" id="ARBA00023242"/>
    </source>
</evidence>
<dbReference type="GO" id="GO:0006508">
    <property type="term" value="P:proteolysis"/>
    <property type="evidence" value="ECO:0007669"/>
    <property type="project" value="UniProtKB-KW"/>
</dbReference>
<dbReference type="SUPFAM" id="SSF56672">
    <property type="entry name" value="DNA/RNA polymerases"/>
    <property type="match status" value="1"/>
</dbReference>
<keyword evidence="28" id="KW-0238">DNA-binding</keyword>
<keyword evidence="30" id="KW-0539">Nucleus</keyword>
<feature type="domain" description="Integrase catalytic" evidence="41">
    <location>
        <begin position="936"/>
        <end position="1094"/>
    </location>
</feature>
<dbReference type="CDD" id="cd01647">
    <property type="entry name" value="RT_LTR"/>
    <property type="match status" value="1"/>
</dbReference>
<dbReference type="InterPro" id="IPR021109">
    <property type="entry name" value="Peptidase_aspartic_dom_sf"/>
</dbReference>
<comment type="subunit">
    <text evidence="37">The protease is a homodimer, whose active site consists of two apposed aspartic acid residues.</text>
</comment>
<dbReference type="GO" id="GO:0005737">
    <property type="term" value="C:cytoplasm"/>
    <property type="evidence" value="ECO:0007669"/>
    <property type="project" value="UniProtKB-SubCell"/>
</dbReference>
<feature type="compositionally biased region" description="Basic and acidic residues" evidence="39">
    <location>
        <begin position="1273"/>
        <end position="1284"/>
    </location>
</feature>
<keyword evidence="9" id="KW-0645">Protease</keyword>
<dbReference type="GO" id="GO:0003723">
    <property type="term" value="F:RNA binding"/>
    <property type="evidence" value="ECO:0007669"/>
    <property type="project" value="UniProtKB-KW"/>
</dbReference>
<keyword evidence="7" id="KW-0963">Cytoplasm</keyword>
<evidence type="ECO:0000256" key="7">
    <source>
        <dbReference type="ARBA" id="ARBA00022490"/>
    </source>
</evidence>
<evidence type="ECO:0000256" key="28">
    <source>
        <dbReference type="ARBA" id="ARBA00023125"/>
    </source>
</evidence>
<dbReference type="Ensembl" id="ENSCCRT00010129699.1">
    <property type="protein sequence ID" value="ENSCCRP00010116710.1"/>
    <property type="gene ID" value="ENSCCRG00010051163.1"/>
</dbReference>
<name>A0A8C1MAJ1_CYPCA</name>
<evidence type="ECO:0000256" key="22">
    <source>
        <dbReference type="ARBA" id="ARBA00022842"/>
    </source>
</evidence>
<keyword evidence="15" id="KW-0064">Aspartyl protease</keyword>
<comment type="subcellular location">
    <subcellularLocation>
        <location evidence="4">Cytoplasm</location>
    </subcellularLocation>
    <subcellularLocation>
        <location evidence="3">Nucleus</location>
    </subcellularLocation>
</comment>
<evidence type="ECO:0000256" key="27">
    <source>
        <dbReference type="ARBA" id="ARBA00023113"/>
    </source>
</evidence>
<evidence type="ECO:0000313" key="43">
    <source>
        <dbReference type="Proteomes" id="UP000694427"/>
    </source>
</evidence>
<evidence type="ECO:0000256" key="29">
    <source>
        <dbReference type="ARBA" id="ARBA00023172"/>
    </source>
</evidence>
<evidence type="ECO:0000313" key="42">
    <source>
        <dbReference type="Ensembl" id="ENSCCRP00010073831.1"/>
    </source>
</evidence>
<evidence type="ECO:0000256" key="14">
    <source>
        <dbReference type="ARBA" id="ARBA00022741"/>
    </source>
</evidence>
<dbReference type="GO" id="GO:0003964">
    <property type="term" value="F:RNA-directed DNA polymerase activity"/>
    <property type="evidence" value="ECO:0007669"/>
    <property type="project" value="UniProtKB-KW"/>
</dbReference>
<dbReference type="EC" id="3.1.26.4" evidence="6"/>
<evidence type="ECO:0000256" key="39">
    <source>
        <dbReference type="SAM" id="MobiDB-lite"/>
    </source>
</evidence>
<evidence type="ECO:0000256" key="15">
    <source>
        <dbReference type="ARBA" id="ARBA00022750"/>
    </source>
</evidence>
<accession>A0A8C1MAJ1</accession>
<keyword evidence="23" id="KW-0694">RNA-binding</keyword>
<evidence type="ECO:0000259" key="40">
    <source>
        <dbReference type="PROSITE" id="PS50878"/>
    </source>
</evidence>
<keyword evidence="20" id="KW-0862">Zinc</keyword>
<evidence type="ECO:0000256" key="18">
    <source>
        <dbReference type="ARBA" id="ARBA00022771"/>
    </source>
</evidence>
<evidence type="ECO:0000256" key="23">
    <source>
        <dbReference type="ARBA" id="ARBA00022884"/>
    </source>
</evidence>
<dbReference type="Proteomes" id="UP000694701">
    <property type="component" value="Unplaced"/>
</dbReference>
<dbReference type="PANTHER" id="PTHR37984:SF5">
    <property type="entry name" value="PROTEIN NYNRIN-LIKE"/>
    <property type="match status" value="1"/>
</dbReference>
<evidence type="ECO:0000256" key="6">
    <source>
        <dbReference type="ARBA" id="ARBA00012180"/>
    </source>
</evidence>
<comment type="function">
    <text evidence="35">Nucleocapsid protein p11 (NC) forms the nucleocore that coats the retro-elements dimeric RNA. Binds these RNAs through its zinc fingers. Promotes primer tRNA(i)-Met annealing to the multipartite primer-binding site (PBS), dimerization of Ty3 RNA and initiation of reverse transcription.</text>
</comment>
<keyword evidence="19" id="KW-0378">Hydrolase</keyword>
<evidence type="ECO:0000256" key="34">
    <source>
        <dbReference type="ARBA" id="ARBA00039658"/>
    </source>
</evidence>
<dbReference type="Ensembl" id="ENSCCRT00020006680.1">
    <property type="protein sequence ID" value="ENSCCRP00020005900.1"/>
    <property type="gene ID" value="ENSCCRG00020003334.1"/>
</dbReference>
<dbReference type="PROSITE" id="PS00141">
    <property type="entry name" value="ASP_PROTEASE"/>
    <property type="match status" value="1"/>
</dbReference>
<evidence type="ECO:0000256" key="9">
    <source>
        <dbReference type="ARBA" id="ARBA00022670"/>
    </source>
</evidence>
<dbReference type="PANTHER" id="PTHR37984">
    <property type="entry name" value="PROTEIN CBG26694"/>
    <property type="match status" value="1"/>
</dbReference>
<keyword evidence="24" id="KW-0229">DNA integration</keyword>
<dbReference type="GO" id="GO:0075523">
    <property type="term" value="P:viral translational frameshifting"/>
    <property type="evidence" value="ECO:0007669"/>
    <property type="project" value="UniProtKB-KW"/>
</dbReference>
<dbReference type="Gene3D" id="3.30.420.10">
    <property type="entry name" value="Ribonuclease H-like superfamily/Ribonuclease H"/>
    <property type="match status" value="1"/>
</dbReference>
<proteinExistence type="inferred from homology"/>
<keyword evidence="29" id="KW-0233">DNA recombination</keyword>
<dbReference type="GO" id="GO:0003887">
    <property type="term" value="F:DNA-directed DNA polymerase activity"/>
    <property type="evidence" value="ECO:0007669"/>
    <property type="project" value="UniProtKB-KW"/>
</dbReference>
<comment type="catalytic activity">
    <reaction evidence="1">
        <text>Endonucleolytic cleavage to 5'-phosphomonoester.</text>
        <dbReference type="EC" id="3.1.26.4"/>
    </reaction>
</comment>
<dbReference type="InterPro" id="IPR043128">
    <property type="entry name" value="Rev_trsase/Diguanyl_cyclase"/>
</dbReference>
<dbReference type="InterPro" id="IPR043502">
    <property type="entry name" value="DNA/RNA_pol_sf"/>
</dbReference>
<evidence type="ECO:0000256" key="20">
    <source>
        <dbReference type="ARBA" id="ARBA00022833"/>
    </source>
</evidence>
<dbReference type="FunFam" id="3.10.10.10:FF:000007">
    <property type="entry name" value="Retrovirus-related Pol polyprotein from transposon 17.6-like Protein"/>
    <property type="match status" value="1"/>
</dbReference>
<dbReference type="Proteomes" id="UP000694427">
    <property type="component" value="Unplaced"/>
</dbReference>
<keyword evidence="21" id="KW-0067">ATP-binding</keyword>
<dbReference type="Pfam" id="PF17921">
    <property type="entry name" value="Integrase_H2C2"/>
    <property type="match status" value="1"/>
</dbReference>
<keyword evidence="27" id="KW-0917">Virion maturation</keyword>
<evidence type="ECO:0000256" key="38">
    <source>
        <dbReference type="ARBA" id="ARBA00082890"/>
    </source>
</evidence>
<evidence type="ECO:0000256" key="12">
    <source>
        <dbReference type="ARBA" id="ARBA00022722"/>
    </source>
</evidence>
<comment type="function">
    <text evidence="2">The aspartyl protease (PR) mediates the proteolytic cleavages of the Gag and Gag-Pol polyproteins after assembly of the VLP.</text>
</comment>
<protein>
    <recommendedName>
        <fullName evidence="34">Gypsy retrotransposon integrase-like protein 1</fullName>
        <ecNumber evidence="6">3.1.26.4</ecNumber>
    </recommendedName>
    <alternativeName>
        <fullName evidence="38">Gag3-Pol3</fullName>
    </alternativeName>
</protein>
<keyword evidence="22" id="KW-0460">Magnesium</keyword>
<dbReference type="GO" id="GO:0015074">
    <property type="term" value="P:DNA integration"/>
    <property type="evidence" value="ECO:0007669"/>
    <property type="project" value="UniProtKB-KW"/>
</dbReference>
<comment type="similarity">
    <text evidence="5">Belongs to the beta type-B retroviral polymerase family. HERV class-II K(HML-2) pol subfamily.</text>
</comment>
<evidence type="ECO:0000256" key="35">
    <source>
        <dbReference type="ARBA" id="ARBA00055265"/>
    </source>
</evidence>
<keyword evidence="13" id="KW-0479">Metal-binding</keyword>
<dbReference type="Pfam" id="PF17919">
    <property type="entry name" value="RT_RNaseH_2"/>
    <property type="match status" value="1"/>
</dbReference>
<comment type="function">
    <text evidence="36">Capsid protein (CA) is the structural component of the virus-like particle (VLP), forming the shell that encapsulates the genomic RNA-nucleocapsid complex.</text>
</comment>
<dbReference type="CDD" id="cd09274">
    <property type="entry name" value="RNase_HI_RT_Ty3"/>
    <property type="match status" value="1"/>
</dbReference>
<dbReference type="GO" id="GO:0003677">
    <property type="term" value="F:DNA binding"/>
    <property type="evidence" value="ECO:0007669"/>
    <property type="project" value="UniProtKB-KW"/>
</dbReference>
<keyword evidence="12" id="KW-0540">Nuclease</keyword>
<evidence type="ECO:0000256" key="2">
    <source>
        <dbReference type="ARBA" id="ARBA00002180"/>
    </source>
</evidence>
<keyword evidence="18" id="KW-0863">Zinc-finger</keyword>
<dbReference type="Gene3D" id="2.40.70.10">
    <property type="entry name" value="Acid Proteases"/>
    <property type="match status" value="1"/>
</dbReference>
<keyword evidence="11" id="KW-0548">Nucleotidyltransferase</keyword>
<dbReference type="SUPFAM" id="SSF50630">
    <property type="entry name" value="Acid proteases"/>
    <property type="match status" value="1"/>
</dbReference>
<keyword evidence="43" id="KW-1185">Reference proteome</keyword>
<keyword evidence="14" id="KW-0547">Nucleotide-binding</keyword>
<dbReference type="InterPro" id="IPR000477">
    <property type="entry name" value="RT_dom"/>
</dbReference>
<dbReference type="Gene3D" id="1.10.340.70">
    <property type="match status" value="1"/>
</dbReference>
<dbReference type="PROSITE" id="PS50878">
    <property type="entry name" value="RT_POL"/>
    <property type="match status" value="1"/>
</dbReference>
<dbReference type="FunFam" id="3.10.20.370:FF:000001">
    <property type="entry name" value="Retrovirus-related Pol polyprotein from transposon 17.6-like protein"/>
    <property type="match status" value="1"/>
</dbReference>
<dbReference type="GO" id="GO:0005524">
    <property type="term" value="F:ATP binding"/>
    <property type="evidence" value="ECO:0007669"/>
    <property type="project" value="UniProtKB-KW"/>
</dbReference>
<dbReference type="GO" id="GO:0004523">
    <property type="term" value="F:RNA-DNA hybrid ribonuclease activity"/>
    <property type="evidence" value="ECO:0007669"/>
    <property type="project" value="UniProtKB-EC"/>
</dbReference>
<evidence type="ECO:0000256" key="33">
    <source>
        <dbReference type="ARBA" id="ARBA00025615"/>
    </source>
</evidence>
<dbReference type="GO" id="GO:0004190">
    <property type="term" value="F:aspartic-type endopeptidase activity"/>
    <property type="evidence" value="ECO:0007669"/>
    <property type="project" value="UniProtKB-KW"/>
</dbReference>
<dbReference type="FunFam" id="3.30.420.10:FF:000032">
    <property type="entry name" value="Retrovirus-related Pol polyprotein from transposon 297-like Protein"/>
    <property type="match status" value="1"/>
</dbReference>
<dbReference type="GO" id="GO:0008270">
    <property type="term" value="F:zinc ion binding"/>
    <property type="evidence" value="ECO:0007669"/>
    <property type="project" value="UniProtKB-KW"/>
</dbReference>
<dbReference type="InterPro" id="IPR001584">
    <property type="entry name" value="Integrase_cat-core"/>
</dbReference>
<feature type="region of interest" description="Disordered" evidence="39">
    <location>
        <begin position="1248"/>
        <end position="1301"/>
    </location>
</feature>
<evidence type="ECO:0000256" key="5">
    <source>
        <dbReference type="ARBA" id="ARBA00010879"/>
    </source>
</evidence>
<dbReference type="InterPro" id="IPR050951">
    <property type="entry name" value="Retrovirus_Pol_polyprotein"/>
</dbReference>
<dbReference type="PROSITE" id="PS50994">
    <property type="entry name" value="INTEGRASE"/>
    <property type="match status" value="1"/>
</dbReference>
<sequence>MIGRSPVAKVRVCGKEIQCLVDTGSQVTLFAESLSEEVFGKQGAPGAEAPWLTLKGANGLDIPYIGYRLTDLEVHGVMVPQKGVIIVQDHCLGAHRALLGMNVLADCWEELFRARPVSKIPPAERPKWECVVADCRRVQMSQVRREQEEVGRVMCRFALSVPAKSEAVVWARVPPRRAGPEEWVLVEPHVDCPQVEVARGLATVRRGRVPVRIRNVHPYAVQLHRHQRLARLTTVTPHQVREERDISFRQVCPTVIEVALTQVDTPWGGMERSVPSHLAGESLQGEDLEQAQTQKLQALLRRWQHVFATHDEDYGCTQVVQHHIPTGDAGPSRERYRPIPPTLYTEVRTLLQGMLKQGVVRESSSPWAAPIVLVQKKTGAWRFCVDYRKLNLVTKKDAFPLPRIEDSLASLTQSAWYSTLDLASGYWQVQVAEADREKTAFTTPFGLFEWDRMPFGLCNAPATFQRLMQRCLGGQLMESVLVYLDDVIVYSPDFDSHLRHLEEVFRAMEKYGLKLQPNKCHLLRREVNFLGHVVSAAGVSVDPGKVSAVKDWKAPRTVRQVRSFLGFVGYYRRFIKDFSKIAKPLNQLLVGTGRNRGRGSPNVDWDANCESAFQTLKQELLQAPILAYADFTKPFLLYTDASNLGLGAVLAQRQDGVERVIAYASRSLHPAERNDANYSSFKLELLALKWALSEKFKDYLWGAKVTIITDNNPLVHLQTAKLGAVEQRWVAQLANFDYQLQYRPGREHTNADVLSRLPEAESPGGASPEEGYMVGAVEAPGSRQEAVPENWGWDPRRWRERQARDQDVRLVREWLEQGRRLTPAERLAQTDTGRRLLGQWDRLELRDGVLCRRVSDPKLGEEVRQIVVPADEVTALVSAYHNQLGHQGQERTVSLLRRFFFWPGLEASVHALIQACPRCILFKSRREVRAPMVPIHAKAPLHIMAMDFLTLGRPRDRYQNILVITDLFTKYAWAIPTLDQTATTTATVLWRAVFQTFGCPEFLHSDQGANFESRVIRELCQLYGCTKTHTTSYHPQGNGGCERFNQTLLGLLGTLDQQRQDDWVSALPNLLQAYNNSIHSTTGYAPTYLMFGRHIRMPTDLVLGVTADQEEASVTEWVGRHHQRLHFAYEQVSKRIQTAGEKSKRLYDRTAREAPLLPGERVLVRDNRRQGKGKLSDRWEATPYVVCRQQRPGQPVYTIRPEGKSGPDRVVHRNMIRPCPNYPEAVEEVPTEPVPAAPWIEGWAVVPGRPVVAPPPIAPREPEAAPEQAEPDSPVRRSQRENRGRPPARYGEWTARGRSRD</sequence>
<keyword evidence="10" id="KW-0808">Transferase</keyword>
<evidence type="ECO:0000256" key="1">
    <source>
        <dbReference type="ARBA" id="ARBA00000077"/>
    </source>
</evidence>
<dbReference type="Pfam" id="PF00078">
    <property type="entry name" value="RVT_1"/>
    <property type="match status" value="1"/>
</dbReference>